<keyword evidence="3" id="KW-0969">Cilium</keyword>
<feature type="compositionally biased region" description="Polar residues" evidence="1">
    <location>
        <begin position="11"/>
        <end position="21"/>
    </location>
</feature>
<dbReference type="Pfam" id="PF01052">
    <property type="entry name" value="FliMN_C"/>
    <property type="match status" value="1"/>
</dbReference>
<feature type="region of interest" description="Disordered" evidence="1">
    <location>
        <begin position="1"/>
        <end position="23"/>
    </location>
</feature>
<accession>A0ABX6P999</accession>
<evidence type="ECO:0000256" key="1">
    <source>
        <dbReference type="SAM" id="MobiDB-lite"/>
    </source>
</evidence>
<proteinExistence type="predicted"/>
<feature type="domain" description="Flagellar motor switch protein FliN-like C-terminal" evidence="2">
    <location>
        <begin position="30"/>
        <end position="93"/>
    </location>
</feature>
<dbReference type="InterPro" id="IPR036429">
    <property type="entry name" value="SpoA-like_sf"/>
</dbReference>
<evidence type="ECO:0000313" key="3">
    <source>
        <dbReference type="EMBL" id="QJW85531.1"/>
    </source>
</evidence>
<gene>
    <name evidence="3" type="ORF">HK414_26255</name>
</gene>
<dbReference type="EMBL" id="CP053418">
    <property type="protein sequence ID" value="QJW85531.1"/>
    <property type="molecule type" value="Genomic_DNA"/>
</dbReference>
<keyword evidence="4" id="KW-1185">Reference proteome</keyword>
<name>A0ABX6P999_9BURK</name>
<reference evidence="3 4" key="2">
    <citation type="submission" date="2020-05" db="EMBL/GenBank/DDBJ databases">
        <authorList>
            <person name="Khan S.A."/>
            <person name="Jeon C.O."/>
            <person name="Chun B.H."/>
        </authorList>
    </citation>
    <scope>NUCLEOTIDE SEQUENCE [LARGE SCALE GENOMIC DNA]</scope>
    <source>
        <strain evidence="3 4">H242</strain>
    </source>
</reference>
<evidence type="ECO:0000313" key="4">
    <source>
        <dbReference type="Proteomes" id="UP000500826"/>
    </source>
</evidence>
<dbReference type="Proteomes" id="UP000500826">
    <property type="component" value="Chromosome"/>
</dbReference>
<feature type="region of interest" description="Disordered" evidence="1">
    <location>
        <begin position="91"/>
        <end position="112"/>
    </location>
</feature>
<organism evidence="3 4">
    <name type="scientific">Ramlibacter terrae</name>
    <dbReference type="NCBI Taxonomy" id="2732511"/>
    <lineage>
        <taxon>Bacteria</taxon>
        <taxon>Pseudomonadati</taxon>
        <taxon>Pseudomonadota</taxon>
        <taxon>Betaproteobacteria</taxon>
        <taxon>Burkholderiales</taxon>
        <taxon>Comamonadaceae</taxon>
        <taxon>Ramlibacter</taxon>
    </lineage>
</organism>
<keyword evidence="3" id="KW-0282">Flagellum</keyword>
<evidence type="ECO:0000259" key="2">
    <source>
        <dbReference type="Pfam" id="PF01052"/>
    </source>
</evidence>
<dbReference type="Gene3D" id="2.30.330.10">
    <property type="entry name" value="SpoA-like"/>
    <property type="match status" value="1"/>
</dbReference>
<dbReference type="InterPro" id="IPR001543">
    <property type="entry name" value="FliN-like_C"/>
</dbReference>
<protein>
    <submittedName>
        <fullName evidence="3">FliM/FliN family flagellar motor switch protein</fullName>
    </submittedName>
</protein>
<reference evidence="3 4" key="1">
    <citation type="submission" date="2020-05" db="EMBL/GenBank/DDBJ databases">
        <title>Ramlibacter rhizophilus sp. nov., isolated from rhizosphere soil of national flower Mugunghwa from South Korea.</title>
        <authorList>
            <person name="Zheng-Fei Y."/>
            <person name="Huan T."/>
        </authorList>
    </citation>
    <scope>NUCLEOTIDE SEQUENCE [LARGE SCALE GENOMIC DNA]</scope>
    <source>
        <strain evidence="3 4">H242</strain>
    </source>
</reference>
<sequence length="112" mass="11664">MVPWGGLPASHPSSWPTQQPPLSGAVDAVGMLPIELNVQLAGCEIDIGTLQGLQPGDVLRTQHSVDAPATVTDAAGVPLFRAYPGRRAGSRSVALAPLEATQREPSDTEEQS</sequence>
<keyword evidence="3" id="KW-0966">Cell projection</keyword>
<dbReference type="SUPFAM" id="SSF101801">
    <property type="entry name" value="Surface presentation of antigens (SPOA)"/>
    <property type="match status" value="1"/>
</dbReference>